<accession>A0ABN9SY45</accession>
<evidence type="ECO:0000313" key="2">
    <source>
        <dbReference type="EMBL" id="CAK0837467.1"/>
    </source>
</evidence>
<reference evidence="2" key="1">
    <citation type="submission" date="2023-10" db="EMBL/GenBank/DDBJ databases">
        <authorList>
            <person name="Chen Y."/>
            <person name="Shah S."/>
            <person name="Dougan E. K."/>
            <person name="Thang M."/>
            <person name="Chan C."/>
        </authorList>
    </citation>
    <scope>NUCLEOTIDE SEQUENCE [LARGE SCALE GENOMIC DNA]</scope>
</reference>
<evidence type="ECO:0000256" key="1">
    <source>
        <dbReference type="SAM" id="MobiDB-lite"/>
    </source>
</evidence>
<sequence length="56" mass="5923">MGGGLRCGSGSLSTKPLRPQDGRPAMRTRKRQKVVSPSDGQSEESGHGPSGHRHRG</sequence>
<comment type="caution">
    <text evidence="2">The sequence shown here is derived from an EMBL/GenBank/DDBJ whole genome shotgun (WGS) entry which is preliminary data.</text>
</comment>
<evidence type="ECO:0000313" key="3">
    <source>
        <dbReference type="Proteomes" id="UP001189429"/>
    </source>
</evidence>
<feature type="region of interest" description="Disordered" evidence="1">
    <location>
        <begin position="1"/>
        <end position="56"/>
    </location>
</feature>
<dbReference type="Proteomes" id="UP001189429">
    <property type="component" value="Unassembled WGS sequence"/>
</dbReference>
<proteinExistence type="predicted"/>
<keyword evidence="3" id="KW-1185">Reference proteome</keyword>
<name>A0ABN9SY45_9DINO</name>
<gene>
    <name evidence="2" type="ORF">PCOR1329_LOCUS33657</name>
</gene>
<organism evidence="2 3">
    <name type="scientific">Prorocentrum cordatum</name>
    <dbReference type="NCBI Taxonomy" id="2364126"/>
    <lineage>
        <taxon>Eukaryota</taxon>
        <taxon>Sar</taxon>
        <taxon>Alveolata</taxon>
        <taxon>Dinophyceae</taxon>
        <taxon>Prorocentrales</taxon>
        <taxon>Prorocentraceae</taxon>
        <taxon>Prorocentrum</taxon>
    </lineage>
</organism>
<protein>
    <submittedName>
        <fullName evidence="2">Uncharacterized protein</fullName>
    </submittedName>
</protein>
<dbReference type="EMBL" id="CAUYUJ010014156">
    <property type="protein sequence ID" value="CAK0837467.1"/>
    <property type="molecule type" value="Genomic_DNA"/>
</dbReference>